<keyword evidence="3" id="KW-0378">Hydrolase</keyword>
<evidence type="ECO:0000259" key="2">
    <source>
        <dbReference type="Pfam" id="PF03372"/>
    </source>
</evidence>
<dbReference type="AlphaFoldDB" id="W0DRZ3"/>
<dbReference type="KEGG" id="tti:THITH_17170"/>
<protein>
    <submittedName>
        <fullName evidence="3">Endonuclease</fullName>
    </submittedName>
</protein>
<dbReference type="SUPFAM" id="SSF56219">
    <property type="entry name" value="DNase I-like"/>
    <property type="match status" value="1"/>
</dbReference>
<dbReference type="InterPro" id="IPR005135">
    <property type="entry name" value="Endo/exonuclease/phosphatase"/>
</dbReference>
<dbReference type="HOGENOM" id="CLU_060500_4_2_6"/>
<dbReference type="Pfam" id="PF03372">
    <property type="entry name" value="Exo_endo_phos"/>
    <property type="match status" value="1"/>
</dbReference>
<dbReference type="PANTHER" id="PTHR14859">
    <property type="entry name" value="CALCOFLUOR WHITE HYPERSENSITIVE PROTEIN PRECURSOR"/>
    <property type="match status" value="1"/>
</dbReference>
<feature type="region of interest" description="Disordered" evidence="1">
    <location>
        <begin position="1"/>
        <end position="22"/>
    </location>
</feature>
<sequence length="291" mass="32375">MSLVRLGPSDGGLPLPIPPERPEGAGKRLRLLSFNAQVGIHFSRPHHYLTHSWKHLLPFDGRMTNLDRVARFISSFDVVGLQEMDAGSLRSSYVDLTAYLSERAGFPHAYTRVNRDLGTFAKHAMGLLTRTEPDRVEMHRLPGPIPGRGAIEARFGLENGESLVLVLVHLALGRRARRSQLDYIAERIAHEPHAIVMGDFNCHPESRELKQLVARTGLLDPMPCAATYPSWDPQRVFDHILLTPDLSVSDMRVYDVQLSDHLPVGIEIELPGAGRIIEAGRQTPSLARTDA</sequence>
<dbReference type="PANTHER" id="PTHR14859:SF15">
    <property type="entry name" value="ENDONUCLEASE_EXONUCLEASE_PHOSPHATASE DOMAIN-CONTAINING PROTEIN"/>
    <property type="match status" value="1"/>
</dbReference>
<dbReference type="Gene3D" id="3.60.10.10">
    <property type="entry name" value="Endonuclease/exonuclease/phosphatase"/>
    <property type="match status" value="1"/>
</dbReference>
<dbReference type="GO" id="GO:0004519">
    <property type="term" value="F:endonuclease activity"/>
    <property type="evidence" value="ECO:0007669"/>
    <property type="project" value="UniProtKB-KW"/>
</dbReference>
<accession>W0DRZ3</accession>
<proteinExistence type="predicted"/>
<keyword evidence="3" id="KW-0540">Nuclease</keyword>
<organism evidence="3 4">
    <name type="scientific">Thioalkalivibrio paradoxus ARh 1</name>
    <dbReference type="NCBI Taxonomy" id="713585"/>
    <lineage>
        <taxon>Bacteria</taxon>
        <taxon>Pseudomonadati</taxon>
        <taxon>Pseudomonadota</taxon>
        <taxon>Gammaproteobacteria</taxon>
        <taxon>Chromatiales</taxon>
        <taxon>Ectothiorhodospiraceae</taxon>
        <taxon>Thioalkalivibrio</taxon>
    </lineage>
</organism>
<dbReference type="GO" id="GO:0016020">
    <property type="term" value="C:membrane"/>
    <property type="evidence" value="ECO:0007669"/>
    <property type="project" value="GOC"/>
</dbReference>
<keyword evidence="4" id="KW-1185">Reference proteome</keyword>
<dbReference type="STRING" id="713585.THITH_17170"/>
<dbReference type="Proteomes" id="UP000005289">
    <property type="component" value="Chromosome"/>
</dbReference>
<name>W0DRZ3_9GAMM</name>
<evidence type="ECO:0000313" key="3">
    <source>
        <dbReference type="EMBL" id="AHE99738.1"/>
    </source>
</evidence>
<gene>
    <name evidence="3" type="ORF">THITH_17170</name>
</gene>
<reference evidence="3 4" key="1">
    <citation type="submission" date="2013-12" db="EMBL/GenBank/DDBJ databases">
        <authorList>
            <consortium name="DOE Joint Genome Institute"/>
            <person name="Muyzer G."/>
            <person name="Huntemann M."/>
            <person name="Han J."/>
            <person name="Chen A."/>
            <person name="Kyrpides N."/>
            <person name="Mavromatis K."/>
            <person name="Markowitz V."/>
            <person name="Palaniappan K."/>
            <person name="Ivanova N."/>
            <person name="Schaumberg A."/>
            <person name="Pati A."/>
            <person name="Liolios K."/>
            <person name="Nordberg H.P."/>
            <person name="Cantor M.N."/>
            <person name="Hua S.X."/>
            <person name="Woyke T."/>
        </authorList>
    </citation>
    <scope>NUCLEOTIDE SEQUENCE [LARGE SCALE GENOMIC DNA]</scope>
    <source>
        <strain evidence="3 4">ARh 1</strain>
    </source>
</reference>
<dbReference type="InterPro" id="IPR051916">
    <property type="entry name" value="GPI-anchor_lipid_remodeler"/>
</dbReference>
<dbReference type="EMBL" id="CP007029">
    <property type="protein sequence ID" value="AHE99738.1"/>
    <property type="molecule type" value="Genomic_DNA"/>
</dbReference>
<evidence type="ECO:0000313" key="4">
    <source>
        <dbReference type="Proteomes" id="UP000005289"/>
    </source>
</evidence>
<keyword evidence="3" id="KW-0255">Endonuclease</keyword>
<feature type="domain" description="Endonuclease/exonuclease/phosphatase" evidence="2">
    <location>
        <begin position="32"/>
        <end position="261"/>
    </location>
</feature>
<dbReference type="GO" id="GO:0006506">
    <property type="term" value="P:GPI anchor biosynthetic process"/>
    <property type="evidence" value="ECO:0007669"/>
    <property type="project" value="TreeGrafter"/>
</dbReference>
<evidence type="ECO:0000256" key="1">
    <source>
        <dbReference type="SAM" id="MobiDB-lite"/>
    </source>
</evidence>
<dbReference type="InterPro" id="IPR036691">
    <property type="entry name" value="Endo/exonu/phosph_ase_sf"/>
</dbReference>